<comment type="subcellular location">
    <subcellularLocation>
        <location evidence="2">Cell inner membrane</location>
        <topology evidence="2">Multi-pass membrane protein</topology>
    </subcellularLocation>
</comment>
<evidence type="ECO:0000256" key="1">
    <source>
        <dbReference type="ARBA" id="ARBA00002442"/>
    </source>
</evidence>
<organism evidence="14 15">
    <name type="scientific">Iodidimonas gelatinilytica</name>
    <dbReference type="NCBI Taxonomy" id="1236966"/>
    <lineage>
        <taxon>Bacteria</taxon>
        <taxon>Pseudomonadati</taxon>
        <taxon>Pseudomonadota</taxon>
        <taxon>Alphaproteobacteria</taxon>
        <taxon>Iodidimonadales</taxon>
        <taxon>Iodidimonadaceae</taxon>
        <taxon>Iodidimonas</taxon>
    </lineage>
</organism>
<feature type="transmembrane region" description="Helical" evidence="13">
    <location>
        <begin position="125"/>
        <end position="155"/>
    </location>
</feature>
<keyword evidence="8 13" id="KW-0812">Transmembrane</keyword>
<comment type="caution">
    <text evidence="14">The sequence shown here is derived from an EMBL/GenBank/DDBJ whole genome shotgun (WGS) entry which is preliminary data.</text>
</comment>
<feature type="transmembrane region" description="Helical" evidence="13">
    <location>
        <begin position="21"/>
        <end position="41"/>
    </location>
</feature>
<comment type="similarity">
    <text evidence="3 12">Belongs to the CcmB/CycW/HelB family.</text>
</comment>
<accession>A0A5A7MRS5</accession>
<dbReference type="AlphaFoldDB" id="A0A5A7MRS5"/>
<evidence type="ECO:0000256" key="3">
    <source>
        <dbReference type="ARBA" id="ARBA00010544"/>
    </source>
</evidence>
<evidence type="ECO:0000256" key="12">
    <source>
        <dbReference type="PIRNR" id="PIRNR002764"/>
    </source>
</evidence>
<feature type="transmembrane region" description="Helical" evidence="13">
    <location>
        <begin position="89"/>
        <end position="113"/>
    </location>
</feature>
<evidence type="ECO:0000256" key="7">
    <source>
        <dbReference type="ARBA" id="ARBA00022519"/>
    </source>
</evidence>
<dbReference type="PRINTS" id="PR01414">
    <property type="entry name" value="CCMBBIOGNSIS"/>
</dbReference>
<evidence type="ECO:0000256" key="8">
    <source>
        <dbReference type="ARBA" id="ARBA00022692"/>
    </source>
</evidence>
<evidence type="ECO:0000256" key="9">
    <source>
        <dbReference type="ARBA" id="ARBA00022748"/>
    </source>
</evidence>
<sequence>MLAAFFSLILRDMRLGYAQGGAAGLVIAFYAITISLFPFGVGPDAEILARIAGGVLWIAALLAALLSLDRMFQADFEDGSLDSLTLGPLPLSLVALAKALAHWLSMLLPLVILSPLFGLMLHLDGASICVALLALLIGTPALSLIGAAAAALAVAVRRGGALIALLVLPLYIPTLIFGVGAVEAVSGLGSVSANMSFLGSLSLIFAVLGPLAAGGALRLALE</sequence>
<dbReference type="InterPro" id="IPR026031">
    <property type="entry name" value="Cyt_c_CcmB_bac"/>
</dbReference>
<evidence type="ECO:0000256" key="10">
    <source>
        <dbReference type="ARBA" id="ARBA00022989"/>
    </source>
</evidence>
<dbReference type="GO" id="GO:0015232">
    <property type="term" value="F:heme transmembrane transporter activity"/>
    <property type="evidence" value="ECO:0007669"/>
    <property type="project" value="InterPro"/>
</dbReference>
<keyword evidence="7 12" id="KW-0997">Cell inner membrane</keyword>
<dbReference type="PIRSF" id="PIRSF002764">
    <property type="entry name" value="CcmB"/>
    <property type="match status" value="1"/>
</dbReference>
<protein>
    <recommendedName>
        <fullName evidence="4 12">Heme exporter protein B</fullName>
    </recommendedName>
</protein>
<feature type="transmembrane region" description="Helical" evidence="13">
    <location>
        <begin position="162"/>
        <end position="185"/>
    </location>
</feature>
<evidence type="ECO:0000313" key="15">
    <source>
        <dbReference type="Proteomes" id="UP000322084"/>
    </source>
</evidence>
<evidence type="ECO:0000256" key="4">
    <source>
        <dbReference type="ARBA" id="ARBA00016452"/>
    </source>
</evidence>
<evidence type="ECO:0000256" key="6">
    <source>
        <dbReference type="ARBA" id="ARBA00022475"/>
    </source>
</evidence>
<dbReference type="Pfam" id="PF03379">
    <property type="entry name" value="CcmB"/>
    <property type="match status" value="1"/>
</dbReference>
<gene>
    <name evidence="14" type="ORF">JCM17844_13420</name>
</gene>
<evidence type="ECO:0000256" key="5">
    <source>
        <dbReference type="ARBA" id="ARBA00022448"/>
    </source>
</evidence>
<keyword evidence="10 13" id="KW-1133">Transmembrane helix</keyword>
<evidence type="ECO:0000256" key="13">
    <source>
        <dbReference type="SAM" id="Phobius"/>
    </source>
</evidence>
<evidence type="ECO:0000256" key="11">
    <source>
        <dbReference type="ARBA" id="ARBA00023136"/>
    </source>
</evidence>
<name>A0A5A7MRS5_9PROT</name>
<dbReference type="InterPro" id="IPR003544">
    <property type="entry name" value="Cyt_c_biogenesis_CcmB"/>
</dbReference>
<keyword evidence="11 12" id="KW-0472">Membrane</keyword>
<feature type="transmembrane region" description="Helical" evidence="13">
    <location>
        <begin position="47"/>
        <end position="68"/>
    </location>
</feature>
<dbReference type="GO" id="GO:1903607">
    <property type="term" value="P:cytochrome c biosynthetic process"/>
    <property type="evidence" value="ECO:0007669"/>
    <property type="project" value="TreeGrafter"/>
</dbReference>
<dbReference type="GO" id="GO:0005886">
    <property type="term" value="C:plasma membrane"/>
    <property type="evidence" value="ECO:0007669"/>
    <property type="project" value="UniProtKB-SubCell"/>
</dbReference>
<keyword evidence="6 12" id="KW-1003">Cell membrane</keyword>
<dbReference type="RefSeq" id="WP_150000130.1">
    <property type="nucleotide sequence ID" value="NZ_BKCL01000003.1"/>
</dbReference>
<proteinExistence type="inferred from homology"/>
<dbReference type="PANTHER" id="PTHR30070:SF1">
    <property type="entry name" value="CYTOCHROME C BIOGENESIS B-RELATED"/>
    <property type="match status" value="1"/>
</dbReference>
<dbReference type="Proteomes" id="UP000322084">
    <property type="component" value="Unassembled WGS sequence"/>
</dbReference>
<comment type="function">
    <text evidence="1 12">Required for the export of heme to the periplasm for the biogenesis of c-type cytochromes.</text>
</comment>
<dbReference type="EMBL" id="BKCL01000003">
    <property type="protein sequence ID" value="GEQ97705.1"/>
    <property type="molecule type" value="Genomic_DNA"/>
</dbReference>
<keyword evidence="9 12" id="KW-0201">Cytochrome c-type biogenesis</keyword>
<evidence type="ECO:0000256" key="2">
    <source>
        <dbReference type="ARBA" id="ARBA00004429"/>
    </source>
</evidence>
<keyword evidence="5 12" id="KW-0813">Transport</keyword>
<evidence type="ECO:0000313" key="14">
    <source>
        <dbReference type="EMBL" id="GEQ97705.1"/>
    </source>
</evidence>
<dbReference type="GO" id="GO:0017004">
    <property type="term" value="P:cytochrome complex assembly"/>
    <property type="evidence" value="ECO:0007669"/>
    <property type="project" value="UniProtKB-KW"/>
</dbReference>
<dbReference type="PANTHER" id="PTHR30070">
    <property type="entry name" value="HEME EXPORTER PROTEIN B"/>
    <property type="match status" value="1"/>
</dbReference>
<feature type="transmembrane region" description="Helical" evidence="13">
    <location>
        <begin position="197"/>
        <end position="221"/>
    </location>
</feature>
<reference evidence="14 15" key="1">
    <citation type="submission" date="2019-09" db="EMBL/GenBank/DDBJ databases">
        <title>NBRP : Genome information of microbial organism related human and environment.</title>
        <authorList>
            <person name="Hattori M."/>
            <person name="Oshima K."/>
            <person name="Inaba H."/>
            <person name="Suda W."/>
            <person name="Sakamoto M."/>
            <person name="Iino T."/>
            <person name="Kitahara M."/>
            <person name="Oshida Y."/>
            <person name="Iida T."/>
            <person name="Kudo T."/>
            <person name="Itoh T."/>
            <person name="Ohkuma M."/>
        </authorList>
    </citation>
    <scope>NUCLEOTIDE SEQUENCE [LARGE SCALE GENOMIC DNA]</scope>
    <source>
        <strain evidence="14 15">Hi-2</strain>
    </source>
</reference>
<dbReference type="NCBIfam" id="TIGR01190">
    <property type="entry name" value="ccmB"/>
    <property type="match status" value="1"/>
</dbReference>